<dbReference type="AlphaFoldDB" id="A0AAV6WN95"/>
<dbReference type="EMBL" id="WHWC01000015">
    <property type="protein sequence ID" value="KAG8368393.1"/>
    <property type="molecule type" value="Genomic_DNA"/>
</dbReference>
<comment type="caution">
    <text evidence="2">The sequence shown here is derived from an EMBL/GenBank/DDBJ whole genome shotgun (WGS) entry which is preliminary data.</text>
</comment>
<dbReference type="Proteomes" id="UP000826271">
    <property type="component" value="Unassembled WGS sequence"/>
</dbReference>
<protein>
    <submittedName>
        <fullName evidence="2">Uncharacterized protein</fullName>
    </submittedName>
</protein>
<reference evidence="2" key="1">
    <citation type="submission" date="2019-10" db="EMBL/GenBank/DDBJ databases">
        <authorList>
            <person name="Zhang R."/>
            <person name="Pan Y."/>
            <person name="Wang J."/>
            <person name="Ma R."/>
            <person name="Yu S."/>
        </authorList>
    </citation>
    <scope>NUCLEOTIDE SEQUENCE</scope>
    <source>
        <strain evidence="2">LA-IB0</strain>
        <tissue evidence="2">Leaf</tissue>
    </source>
</reference>
<evidence type="ECO:0000313" key="3">
    <source>
        <dbReference type="Proteomes" id="UP000826271"/>
    </source>
</evidence>
<dbReference type="InterPro" id="IPR007750">
    <property type="entry name" value="DUF674"/>
</dbReference>
<dbReference type="PANTHER" id="PTHR33103">
    <property type="entry name" value="OS01G0153900 PROTEIN"/>
    <property type="match status" value="1"/>
</dbReference>
<organism evidence="2 3">
    <name type="scientific">Buddleja alternifolia</name>
    <dbReference type="NCBI Taxonomy" id="168488"/>
    <lineage>
        <taxon>Eukaryota</taxon>
        <taxon>Viridiplantae</taxon>
        <taxon>Streptophyta</taxon>
        <taxon>Embryophyta</taxon>
        <taxon>Tracheophyta</taxon>
        <taxon>Spermatophyta</taxon>
        <taxon>Magnoliopsida</taxon>
        <taxon>eudicotyledons</taxon>
        <taxon>Gunneridae</taxon>
        <taxon>Pentapetalae</taxon>
        <taxon>asterids</taxon>
        <taxon>lamiids</taxon>
        <taxon>Lamiales</taxon>
        <taxon>Scrophulariaceae</taxon>
        <taxon>Buddlejeae</taxon>
        <taxon>Buddleja</taxon>
    </lineage>
</organism>
<keyword evidence="3" id="KW-1185">Reference proteome</keyword>
<evidence type="ECO:0000256" key="1">
    <source>
        <dbReference type="SAM" id="MobiDB-lite"/>
    </source>
</evidence>
<sequence length="358" mass="38458">MSNSEEVKFTLKVVINKVLFAEIDSSFADVLLSSLTLPLGTIERLLINHFADEAPTIGSLNTLYQGLSNLESSHFCTDTGKQILLNARNSLAPPCQKLKLNLDDSEPTKYFTCGIRETDGLEERTFIAGFKEVELVDGNGTLGCVKGPTMFMVTDNLVVTPFSAVSSLKIPLYDVEELKFEIGMEEAEELDYKIKNNEEVGPLAGIFVGVSGMHEINAFLEVADVRGTESGLELDSSSFEVHTDVGFHFFDGVAVASTSMVTNMVTDPSFPTALSLLQHLISLNYSSKEIAQLLSSNPPLSAATSNIAAVVLPNLTVGAPILSLPSLQQHSVTPLNPPPLNLQQHSDSAAGNNPDVAA</sequence>
<accession>A0AAV6WN95</accession>
<feature type="region of interest" description="Disordered" evidence="1">
    <location>
        <begin position="332"/>
        <end position="358"/>
    </location>
</feature>
<dbReference type="PANTHER" id="PTHR33103:SF27">
    <property type="entry name" value="OS04G0594700 PROTEIN"/>
    <property type="match status" value="1"/>
</dbReference>
<proteinExistence type="predicted"/>
<gene>
    <name evidence="2" type="ORF">BUALT_Bualt15G0040800</name>
</gene>
<dbReference type="Pfam" id="PF05056">
    <property type="entry name" value="DUF674"/>
    <property type="match status" value="1"/>
</dbReference>
<name>A0AAV6WN95_9LAMI</name>
<evidence type="ECO:0000313" key="2">
    <source>
        <dbReference type="EMBL" id="KAG8368393.1"/>
    </source>
</evidence>